<proteinExistence type="predicted"/>
<accession>A0A0E2B1R3</accession>
<sequence length="58" mass="6431">MPFKTVRAMIATTMVSISLIMSGCSENNSAPDTKYIKDFHQSYFSKTVNPIKGDDLSL</sequence>
<dbReference type="EMBL" id="AGXN01000012">
    <property type="protein sequence ID" value="EIY96481.1"/>
    <property type="molecule type" value="Genomic_DNA"/>
</dbReference>
<dbReference type="Proteomes" id="UP000003879">
    <property type="component" value="Unassembled WGS sequence"/>
</dbReference>
<protein>
    <submittedName>
        <fullName evidence="1">Uncharacterized protein</fullName>
    </submittedName>
</protein>
<evidence type="ECO:0000313" key="1">
    <source>
        <dbReference type="EMBL" id="EIY96481.1"/>
    </source>
</evidence>
<comment type="caution">
    <text evidence="1">The sequence shown here is derived from an EMBL/GenBank/DDBJ whole genome shotgun (WGS) entry which is preliminary data.</text>
</comment>
<dbReference type="AlphaFoldDB" id="A0A0E2B1R3"/>
<organism evidence="1 2">
    <name type="scientific">Bacteroides fragilis CL07T12C05</name>
    <dbReference type="NCBI Taxonomy" id="997883"/>
    <lineage>
        <taxon>Bacteria</taxon>
        <taxon>Pseudomonadati</taxon>
        <taxon>Bacteroidota</taxon>
        <taxon>Bacteroidia</taxon>
        <taxon>Bacteroidales</taxon>
        <taxon>Bacteroidaceae</taxon>
        <taxon>Bacteroides</taxon>
    </lineage>
</organism>
<dbReference type="HOGENOM" id="CLU_2969758_0_0_10"/>
<dbReference type="PROSITE" id="PS51257">
    <property type="entry name" value="PROKAR_LIPOPROTEIN"/>
    <property type="match status" value="1"/>
</dbReference>
<reference evidence="1 2" key="1">
    <citation type="submission" date="2012-02" db="EMBL/GenBank/DDBJ databases">
        <title>The Genome Sequence of Bacteroides fragilis CL07T12C05.</title>
        <authorList>
            <consortium name="The Broad Institute Genome Sequencing Platform"/>
            <person name="Earl A."/>
            <person name="Ward D."/>
            <person name="Feldgarden M."/>
            <person name="Gevers D."/>
            <person name="Zitomersky N.L."/>
            <person name="Coyne M.J."/>
            <person name="Comstock L.E."/>
            <person name="Young S.K."/>
            <person name="Zeng Q."/>
            <person name="Gargeya S."/>
            <person name="Fitzgerald M."/>
            <person name="Haas B."/>
            <person name="Abouelleil A."/>
            <person name="Alvarado L."/>
            <person name="Arachchi H.M."/>
            <person name="Berlin A."/>
            <person name="Chapman S.B."/>
            <person name="Gearin G."/>
            <person name="Goldberg J."/>
            <person name="Griggs A."/>
            <person name="Gujja S."/>
            <person name="Hansen M."/>
            <person name="Heiman D."/>
            <person name="Howarth C."/>
            <person name="Larimer J."/>
            <person name="Lui A."/>
            <person name="MacDonald P.J.P."/>
            <person name="McCowen C."/>
            <person name="Montmayeur A."/>
            <person name="Murphy C."/>
            <person name="Neiman D."/>
            <person name="Pearson M."/>
            <person name="Priest M."/>
            <person name="Roberts A."/>
            <person name="Saif S."/>
            <person name="Shea T."/>
            <person name="Sisk P."/>
            <person name="Stolte C."/>
            <person name="Sykes S."/>
            <person name="Wortman J."/>
            <person name="Nusbaum C."/>
            <person name="Birren B."/>
        </authorList>
    </citation>
    <scope>NUCLEOTIDE SEQUENCE [LARGE SCALE GENOMIC DNA]</scope>
    <source>
        <strain evidence="1 2">CL07T12C05</strain>
    </source>
</reference>
<gene>
    <name evidence="1" type="ORF">HMPREF1056_02369</name>
</gene>
<evidence type="ECO:0000313" key="2">
    <source>
        <dbReference type="Proteomes" id="UP000003879"/>
    </source>
</evidence>
<name>A0A0E2B1R3_BACFG</name>